<keyword evidence="5 8" id="KW-0418">Kinase</keyword>
<dbReference type="GO" id="GO:0005829">
    <property type="term" value="C:cytosol"/>
    <property type="evidence" value="ECO:0007669"/>
    <property type="project" value="TreeGrafter"/>
</dbReference>
<dbReference type="InterPro" id="IPR027417">
    <property type="entry name" value="P-loop_NTPase"/>
</dbReference>
<evidence type="ECO:0000256" key="1">
    <source>
        <dbReference type="ARBA" id="ARBA00005790"/>
    </source>
</evidence>
<dbReference type="STRING" id="329046.A0A1Y2CZQ9"/>
<dbReference type="PROSITE" id="PS50052">
    <property type="entry name" value="GUANYLATE_KINASE_2"/>
    <property type="match status" value="1"/>
</dbReference>
<dbReference type="OrthoDB" id="6334211at2759"/>
<evidence type="ECO:0000313" key="9">
    <source>
        <dbReference type="Proteomes" id="UP000193642"/>
    </source>
</evidence>
<dbReference type="GO" id="GO:0005524">
    <property type="term" value="F:ATP binding"/>
    <property type="evidence" value="ECO:0007669"/>
    <property type="project" value="UniProtKB-KW"/>
</dbReference>
<feature type="domain" description="Guanylate kinase-like" evidence="7">
    <location>
        <begin position="4"/>
        <end position="180"/>
    </location>
</feature>
<evidence type="ECO:0000313" key="8">
    <source>
        <dbReference type="EMBL" id="ORY52518.1"/>
    </source>
</evidence>
<evidence type="ECO:0000256" key="2">
    <source>
        <dbReference type="ARBA" id="ARBA00012961"/>
    </source>
</evidence>
<dbReference type="PROSITE" id="PS00856">
    <property type="entry name" value="GUANYLATE_KINASE_1"/>
    <property type="match status" value="1"/>
</dbReference>
<gene>
    <name evidence="8" type="ORF">BCR33DRAFT_711811</name>
</gene>
<keyword evidence="4" id="KW-0547">Nucleotide-binding</keyword>
<dbReference type="SUPFAM" id="SSF52540">
    <property type="entry name" value="P-loop containing nucleoside triphosphate hydrolases"/>
    <property type="match status" value="1"/>
</dbReference>
<dbReference type="EC" id="2.7.4.8" evidence="2"/>
<dbReference type="EMBL" id="MCGO01000003">
    <property type="protein sequence ID" value="ORY52518.1"/>
    <property type="molecule type" value="Genomic_DNA"/>
</dbReference>
<dbReference type="Proteomes" id="UP000193642">
    <property type="component" value="Unassembled WGS sequence"/>
</dbReference>
<dbReference type="InterPro" id="IPR008144">
    <property type="entry name" value="Guanylate_kin-like_dom"/>
</dbReference>
<evidence type="ECO:0000259" key="7">
    <source>
        <dbReference type="PROSITE" id="PS50052"/>
    </source>
</evidence>
<dbReference type="CDD" id="cd00071">
    <property type="entry name" value="GMPK"/>
    <property type="match status" value="1"/>
</dbReference>
<dbReference type="PANTHER" id="PTHR23117:SF13">
    <property type="entry name" value="GUANYLATE KINASE"/>
    <property type="match status" value="1"/>
</dbReference>
<evidence type="ECO:0000256" key="3">
    <source>
        <dbReference type="ARBA" id="ARBA00022679"/>
    </source>
</evidence>
<dbReference type="InterPro" id="IPR017665">
    <property type="entry name" value="Guanylate_kinase"/>
</dbReference>
<comment type="caution">
    <text evidence="8">The sequence shown here is derived from an EMBL/GenBank/DDBJ whole genome shotgun (WGS) entry which is preliminary data.</text>
</comment>
<keyword evidence="9" id="KW-1185">Reference proteome</keyword>
<dbReference type="PANTHER" id="PTHR23117">
    <property type="entry name" value="GUANYLATE KINASE-RELATED"/>
    <property type="match status" value="1"/>
</dbReference>
<dbReference type="Pfam" id="PF00625">
    <property type="entry name" value="Guanylate_kin"/>
    <property type="match status" value="1"/>
</dbReference>
<dbReference type="NCBIfam" id="TIGR03263">
    <property type="entry name" value="guanyl_kin"/>
    <property type="match status" value="1"/>
</dbReference>
<dbReference type="SMART" id="SM00072">
    <property type="entry name" value="GuKc"/>
    <property type="match status" value="1"/>
</dbReference>
<evidence type="ECO:0000256" key="5">
    <source>
        <dbReference type="ARBA" id="ARBA00022777"/>
    </source>
</evidence>
<dbReference type="Gene3D" id="3.40.50.300">
    <property type="entry name" value="P-loop containing nucleotide triphosphate hydrolases"/>
    <property type="match status" value="1"/>
</dbReference>
<dbReference type="InterPro" id="IPR020590">
    <property type="entry name" value="Guanylate_kinase_CS"/>
</dbReference>
<keyword evidence="6" id="KW-0067">ATP-binding</keyword>
<dbReference type="InterPro" id="IPR008145">
    <property type="entry name" value="GK/Ca_channel_bsu"/>
</dbReference>
<evidence type="ECO:0000256" key="4">
    <source>
        <dbReference type="ARBA" id="ARBA00022741"/>
    </source>
</evidence>
<dbReference type="AlphaFoldDB" id="A0A1Y2CZQ9"/>
<organism evidence="8 9">
    <name type="scientific">Rhizoclosmatium globosum</name>
    <dbReference type="NCBI Taxonomy" id="329046"/>
    <lineage>
        <taxon>Eukaryota</taxon>
        <taxon>Fungi</taxon>
        <taxon>Fungi incertae sedis</taxon>
        <taxon>Chytridiomycota</taxon>
        <taxon>Chytridiomycota incertae sedis</taxon>
        <taxon>Chytridiomycetes</taxon>
        <taxon>Chytridiales</taxon>
        <taxon>Chytriomycetaceae</taxon>
        <taxon>Rhizoclosmatium</taxon>
    </lineage>
</organism>
<reference evidence="8 9" key="1">
    <citation type="submission" date="2016-07" db="EMBL/GenBank/DDBJ databases">
        <title>Pervasive Adenine N6-methylation of Active Genes in Fungi.</title>
        <authorList>
            <consortium name="DOE Joint Genome Institute"/>
            <person name="Mondo S.J."/>
            <person name="Dannebaum R.O."/>
            <person name="Kuo R.C."/>
            <person name="Labutti K."/>
            <person name="Haridas S."/>
            <person name="Kuo A."/>
            <person name="Salamov A."/>
            <person name="Ahrendt S.R."/>
            <person name="Lipzen A."/>
            <person name="Sullivan W."/>
            <person name="Andreopoulos W.B."/>
            <person name="Clum A."/>
            <person name="Lindquist E."/>
            <person name="Daum C."/>
            <person name="Ramamoorthy G.K."/>
            <person name="Gryganskyi A."/>
            <person name="Culley D."/>
            <person name="Magnuson J.K."/>
            <person name="James T.Y."/>
            <person name="O'Malley M.A."/>
            <person name="Stajich J.E."/>
            <person name="Spatafora J.W."/>
            <person name="Visel A."/>
            <person name="Grigoriev I.V."/>
        </authorList>
    </citation>
    <scope>NUCLEOTIDE SEQUENCE [LARGE SCALE GENOMIC DNA]</scope>
    <source>
        <strain evidence="8 9">JEL800</strain>
    </source>
</reference>
<proteinExistence type="inferred from homology"/>
<accession>A0A1Y2CZQ9</accession>
<evidence type="ECO:0000256" key="6">
    <source>
        <dbReference type="ARBA" id="ARBA00022840"/>
    </source>
</evidence>
<sequence length="199" mass="21970">MSAISPLVISGPSGVGKSTLLKRLFAKYPNSFAFSVSHTTRGPRPGEEDGKAYFFVTREKFDELLAQEVPFFIEHAEFGGNHYGTSFQTVKNAQDQGKICVLDVEMKGVQAIKKTNLNAKFIFIRPPSIQDLEKRLESLAKRLGAAQSELDYAETGAHDKVVVNGDSEEKAFEELEAFVLATWPQIAPPTKKSKTCTIL</sequence>
<comment type="similarity">
    <text evidence="1">Belongs to the guanylate kinase family.</text>
</comment>
<protein>
    <recommendedName>
        <fullName evidence="2">guanylate kinase</fullName>
        <ecNumber evidence="2">2.7.4.8</ecNumber>
    </recommendedName>
</protein>
<keyword evidence="3" id="KW-0808">Transferase</keyword>
<name>A0A1Y2CZQ9_9FUNG</name>
<dbReference type="GO" id="GO:0004385">
    <property type="term" value="F:GMP kinase activity"/>
    <property type="evidence" value="ECO:0007669"/>
    <property type="project" value="UniProtKB-EC"/>
</dbReference>